<dbReference type="Proteomes" id="UP001195903">
    <property type="component" value="Unassembled WGS sequence"/>
</dbReference>
<organism evidence="1 2">
    <name type="scientific">Shewanella jiangmenensis</name>
    <dbReference type="NCBI Taxonomy" id="2837387"/>
    <lineage>
        <taxon>Bacteria</taxon>
        <taxon>Pseudomonadati</taxon>
        <taxon>Pseudomonadota</taxon>
        <taxon>Gammaproteobacteria</taxon>
        <taxon>Alteromonadales</taxon>
        <taxon>Shewanellaceae</taxon>
        <taxon>Shewanella</taxon>
    </lineage>
</organism>
<keyword evidence="2" id="KW-1185">Reference proteome</keyword>
<evidence type="ECO:0000313" key="1">
    <source>
        <dbReference type="EMBL" id="MBT1444890.1"/>
    </source>
</evidence>
<accession>A0ABS5V4X1</accession>
<dbReference type="EMBL" id="JAHEPS010000003">
    <property type="protein sequence ID" value="MBT1444890.1"/>
    <property type="molecule type" value="Genomic_DNA"/>
</dbReference>
<protein>
    <submittedName>
        <fullName evidence="1">CopG family transcriptional regulator</fullName>
    </submittedName>
</protein>
<proteinExistence type="predicted"/>
<dbReference type="RefSeq" id="WP_214507086.1">
    <property type="nucleotide sequence ID" value="NZ_JAHEPS010000003.1"/>
</dbReference>
<name>A0ABS5V4X1_9GAMM</name>
<gene>
    <name evidence="1" type="ORF">KJI95_10185</name>
</gene>
<reference evidence="1 2" key="1">
    <citation type="submission" date="2021-05" db="EMBL/GenBank/DDBJ databases">
        <title>Shewanella sp. JM162201.</title>
        <authorList>
            <person name="Xu S."/>
            <person name="Li A."/>
        </authorList>
    </citation>
    <scope>NUCLEOTIDE SEQUENCE [LARGE SCALE GENOMIC DNA]</scope>
    <source>
        <strain evidence="1 2">JM162201</strain>
    </source>
</reference>
<comment type="caution">
    <text evidence="1">The sequence shown here is derived from an EMBL/GenBank/DDBJ whole genome shotgun (WGS) entry which is preliminary data.</text>
</comment>
<sequence>MGLADLKKNSTPSKQTAQLAISIDEFIDDFIDGANLYAMGLPSQKAEVIDIASMRHEALRQRPSGNISVADAVRAATSRLEAAKKTSQFRKATFSLTEQAIAHLAEMASDCDIAKSRLLRILIENHYLLSAEERHRLEQLLQVD</sequence>
<evidence type="ECO:0000313" key="2">
    <source>
        <dbReference type="Proteomes" id="UP001195903"/>
    </source>
</evidence>